<comment type="caution">
    <text evidence="1">The sequence shown here is derived from an EMBL/GenBank/DDBJ whole genome shotgun (WGS) entry which is preliminary data.</text>
</comment>
<dbReference type="Gene3D" id="1.25.40.20">
    <property type="entry name" value="Ankyrin repeat-containing domain"/>
    <property type="match status" value="1"/>
</dbReference>
<organism evidence="1 2">
    <name type="scientific">Paraconiothyrium brasiliense</name>
    <dbReference type="NCBI Taxonomy" id="300254"/>
    <lineage>
        <taxon>Eukaryota</taxon>
        <taxon>Fungi</taxon>
        <taxon>Dikarya</taxon>
        <taxon>Ascomycota</taxon>
        <taxon>Pezizomycotina</taxon>
        <taxon>Dothideomycetes</taxon>
        <taxon>Pleosporomycetidae</taxon>
        <taxon>Pleosporales</taxon>
        <taxon>Massarineae</taxon>
        <taxon>Didymosphaeriaceae</taxon>
        <taxon>Paraconiothyrium</taxon>
    </lineage>
</organism>
<evidence type="ECO:0000313" key="2">
    <source>
        <dbReference type="Proteomes" id="UP001521785"/>
    </source>
</evidence>
<proteinExistence type="predicted"/>
<evidence type="ECO:0008006" key="3">
    <source>
        <dbReference type="Google" id="ProtNLM"/>
    </source>
</evidence>
<reference evidence="1 2" key="1">
    <citation type="submission" date="2024-02" db="EMBL/GenBank/DDBJ databases">
        <title>De novo assembly and annotation of 12 fungi associated with fruit tree decline syndrome in Ontario, Canada.</title>
        <authorList>
            <person name="Sulman M."/>
            <person name="Ellouze W."/>
            <person name="Ilyukhin E."/>
        </authorList>
    </citation>
    <scope>NUCLEOTIDE SEQUENCE [LARGE SCALE GENOMIC DNA]</scope>
    <source>
        <strain evidence="1 2">M42-189</strain>
    </source>
</reference>
<dbReference type="Proteomes" id="UP001521785">
    <property type="component" value="Unassembled WGS sequence"/>
</dbReference>
<dbReference type="EMBL" id="JAKJXO020000017">
    <property type="protein sequence ID" value="KAL1594377.1"/>
    <property type="molecule type" value="Genomic_DNA"/>
</dbReference>
<sequence>MGLLELPIELLRPIVRDIVNCNNPEKWNPGCHKWTNSDVITLARVNTVLEWEVFLILKQNNFLIDNESRPSSSFDLHPEYAAFIARYILLRPYQDGANWNDHFPAFINEVVDTILKLRPQAAALRTQMITTLCHRSSLHLLVSKPIGDISRREFREHLLVAATHLKQLSVLAELLCLQTDLSQTHSDYFGTPVQAAITTNDANLVRRFLLHGAKFEYPGWLKDVVRAPDASRLLTAFATQQEGQSVLRTSIRDVTDAIGDAIELGKEDVAIHLLETQCEAFGHGCLAYYLRKPLFSACERGMEKLVPRLIVAAAYIKRDRWTGLPLRKLVTATCTAGQPFTLGILLEKTKELKNAVPVDEFLQPCARKGTMDTLRVLLDAGAKLCAVSAMQLLASIAPWPPMDEAKCDVLQRTCYLLQRKAVDRKELLTVEEQIGFGVAHCMMVAAQRGNFALLEALARFGVPLDDQEFYAKAGCAVPIVAAEAYGREDTARKIKLLVVRLGLEKCAGLWDQKKRST</sequence>
<accession>A0ABR3QQE9</accession>
<evidence type="ECO:0000313" key="1">
    <source>
        <dbReference type="EMBL" id="KAL1594377.1"/>
    </source>
</evidence>
<protein>
    <recommendedName>
        <fullName evidence="3">Ankyrin repeat protein</fullName>
    </recommendedName>
</protein>
<name>A0ABR3QQE9_9PLEO</name>
<dbReference type="InterPro" id="IPR036770">
    <property type="entry name" value="Ankyrin_rpt-contain_sf"/>
</dbReference>
<gene>
    <name evidence="1" type="ORF">SLS60_010137</name>
</gene>
<keyword evidence="2" id="KW-1185">Reference proteome</keyword>
<dbReference type="SUPFAM" id="SSF48403">
    <property type="entry name" value="Ankyrin repeat"/>
    <property type="match status" value="1"/>
</dbReference>